<evidence type="ECO:0000313" key="2">
    <source>
        <dbReference type="EMBL" id="AUM62891.1"/>
    </source>
</evidence>
<sequence length="294" mass="34806">MKKMLSVWLSLGLTVSGAMSTAIKNENKVSSKYSRYLTSMDDFLYYKTLNRSNVANLSEEEVKELLKETFYSDSLGKEIFNNLDNEIISLENGELTVLFKDKERSSLLKEKIILQFNLVSYNYDNIDEFTFVINKFLEYNPVVLSKNNYIQIEIEDLLKEKFKTIFDTYAANQLYLDDIDEFWEFIDFEQLENNKHNVLNSNFLNDKKIVFNFLRDSESFSNNNFDKYVNFSVNENIFKKEIFNWIKKHSFFKSDVKNYDDIFKIENISENKITISLSNKTFTKAKLITLNKIK</sequence>
<dbReference type="EMBL" id="CP025543">
    <property type="protein sequence ID" value="AUM62891.1"/>
    <property type="molecule type" value="Genomic_DNA"/>
</dbReference>
<dbReference type="AlphaFoldDB" id="A0A2K9LVD9"/>
<keyword evidence="3" id="KW-1185">Reference proteome</keyword>
<feature type="chain" id="PRO_5014765807" evidence="1">
    <location>
        <begin position="21"/>
        <end position="294"/>
    </location>
</feature>
<accession>A0A2K9LVD9</accession>
<evidence type="ECO:0000256" key="1">
    <source>
        <dbReference type="SAM" id="SignalP"/>
    </source>
</evidence>
<reference evidence="2 3" key="1">
    <citation type="submission" date="2017-12" db="EMBL/GenBank/DDBJ databases">
        <title>Complete genome sequence of Spiroplasma monobiae MQ-1 (ATCC 33825).</title>
        <authorList>
            <person name="Tsai Y.-M."/>
            <person name="Lo W.-S."/>
            <person name="Wu P.-S."/>
            <person name="Cho S.-T."/>
            <person name="Kuo C.-H."/>
        </authorList>
    </citation>
    <scope>NUCLEOTIDE SEQUENCE [LARGE SCALE GENOMIC DNA]</scope>
    <source>
        <strain evidence="2 3">MQ-1</strain>
    </source>
</reference>
<dbReference type="OrthoDB" id="388769at2"/>
<organism evidence="2 3">
    <name type="scientific">Spiroplasma monobiae MQ-1</name>
    <dbReference type="NCBI Taxonomy" id="1336748"/>
    <lineage>
        <taxon>Bacteria</taxon>
        <taxon>Bacillati</taxon>
        <taxon>Mycoplasmatota</taxon>
        <taxon>Mollicutes</taxon>
        <taxon>Entomoplasmatales</taxon>
        <taxon>Spiroplasmataceae</taxon>
        <taxon>Spiroplasma</taxon>
    </lineage>
</organism>
<dbReference type="RefSeq" id="WP_101780936.1">
    <property type="nucleotide sequence ID" value="NZ_CP025543.1"/>
</dbReference>
<evidence type="ECO:0000313" key="3">
    <source>
        <dbReference type="Proteomes" id="UP000234790"/>
    </source>
</evidence>
<feature type="signal peptide" evidence="1">
    <location>
        <begin position="1"/>
        <end position="20"/>
    </location>
</feature>
<name>A0A2K9LVD9_SPISQ</name>
<dbReference type="KEGG" id="smoo:SMONO_v1c06420"/>
<gene>
    <name evidence="2" type="ORF">SMONO_v1c06420</name>
</gene>
<dbReference type="Proteomes" id="UP000234790">
    <property type="component" value="Chromosome"/>
</dbReference>
<protein>
    <submittedName>
        <fullName evidence="2">Uncharacterized protein</fullName>
    </submittedName>
</protein>
<keyword evidence="1" id="KW-0732">Signal</keyword>
<proteinExistence type="predicted"/>